<feature type="domain" description="NERD" evidence="1">
    <location>
        <begin position="41"/>
        <end position="156"/>
    </location>
</feature>
<reference evidence="3" key="1">
    <citation type="journal article" date="2019" name="Int. J. Syst. Evol. Microbiol.">
        <title>The Global Catalogue of Microorganisms (GCM) 10K type strain sequencing project: providing services to taxonomists for standard genome sequencing and annotation.</title>
        <authorList>
            <consortium name="The Broad Institute Genomics Platform"/>
            <consortium name="The Broad Institute Genome Sequencing Center for Infectious Disease"/>
            <person name="Wu L."/>
            <person name="Ma J."/>
        </authorList>
    </citation>
    <scope>NUCLEOTIDE SEQUENCE [LARGE SCALE GENOMIC DNA]</scope>
    <source>
        <strain evidence="3">JCM 17250</strain>
    </source>
</reference>
<keyword evidence="3" id="KW-1185">Reference proteome</keyword>
<name>A0ABP7VCQ3_9BACI</name>
<dbReference type="EMBL" id="BAABDL010000048">
    <property type="protein sequence ID" value="GAA4064462.1"/>
    <property type="molecule type" value="Genomic_DNA"/>
</dbReference>
<sequence length="319" mass="37077">MTYQLVRKTERLLQLEVIVPRLKMTFPAYRELAAQLGKDFAGYLGEKNLRYHFEFIRTRKVMHLAGLRLKGSTFFTQSDHLIATPEILFIIEAKHRKGLISKNQHGQYLQQYSNQLVTFDNPENQVEIQKQQLEYILRQHGFPSAPIVPLVAFTHNTTQLDTSITSANVMVAQEVSFYINNILEKSRQQCYNNHQLKQMKTLLTKLHQPMAVDLVTEYQIQPSDLNPGVLCRDCRKVFMRRHYATWTCPQCGLSDRTAHHLALRDYTRLFGTTINNRTARWWLGVECPTLTHRILSVFPVVNQVGRKAIEYNLSTLTKT</sequence>
<protein>
    <recommendedName>
        <fullName evidence="1">NERD domain-containing protein</fullName>
    </recommendedName>
</protein>
<evidence type="ECO:0000313" key="3">
    <source>
        <dbReference type="Proteomes" id="UP001501734"/>
    </source>
</evidence>
<organism evidence="2 3">
    <name type="scientific">Amphibacillus indicireducens</name>
    <dbReference type="NCBI Taxonomy" id="1076330"/>
    <lineage>
        <taxon>Bacteria</taxon>
        <taxon>Bacillati</taxon>
        <taxon>Bacillota</taxon>
        <taxon>Bacilli</taxon>
        <taxon>Bacillales</taxon>
        <taxon>Bacillaceae</taxon>
        <taxon>Amphibacillus</taxon>
    </lineage>
</organism>
<dbReference type="Proteomes" id="UP001501734">
    <property type="component" value="Unassembled WGS sequence"/>
</dbReference>
<evidence type="ECO:0000259" key="1">
    <source>
        <dbReference type="PROSITE" id="PS50965"/>
    </source>
</evidence>
<dbReference type="RefSeq" id="WP_344910707.1">
    <property type="nucleotide sequence ID" value="NZ_BAABDL010000048.1"/>
</dbReference>
<proteinExistence type="predicted"/>
<dbReference type="PROSITE" id="PS50965">
    <property type="entry name" value="NERD"/>
    <property type="match status" value="1"/>
</dbReference>
<dbReference type="InterPro" id="IPR011528">
    <property type="entry name" value="NERD"/>
</dbReference>
<comment type="caution">
    <text evidence="2">The sequence shown here is derived from an EMBL/GenBank/DDBJ whole genome shotgun (WGS) entry which is preliminary data.</text>
</comment>
<evidence type="ECO:0000313" key="2">
    <source>
        <dbReference type="EMBL" id="GAA4064462.1"/>
    </source>
</evidence>
<accession>A0ABP7VCQ3</accession>
<dbReference type="Pfam" id="PF08378">
    <property type="entry name" value="NERD"/>
    <property type="match status" value="1"/>
</dbReference>
<gene>
    <name evidence="2" type="ORF">GCM10022410_08750</name>
</gene>